<proteinExistence type="predicted"/>
<dbReference type="EMBL" id="JAVDQN010000002">
    <property type="protein sequence ID" value="MDR6376083.1"/>
    <property type="molecule type" value="Genomic_DNA"/>
</dbReference>
<protein>
    <submittedName>
        <fullName evidence="2">Uncharacterized protein</fullName>
    </submittedName>
</protein>
<keyword evidence="3" id="KW-1185">Reference proteome</keyword>
<evidence type="ECO:0000313" key="2">
    <source>
        <dbReference type="EMBL" id="MDR6376083.1"/>
    </source>
</evidence>
<reference evidence="2 3" key="1">
    <citation type="submission" date="2023-07" db="EMBL/GenBank/DDBJ databases">
        <title>Sorghum-associated microbial communities from plants grown in Nebraska, USA.</title>
        <authorList>
            <person name="Schachtman D."/>
        </authorList>
    </citation>
    <scope>NUCLEOTIDE SEQUENCE [LARGE SCALE GENOMIC DNA]</scope>
    <source>
        <strain evidence="2 3">DS1039</strain>
    </source>
</reference>
<organism evidence="2 3">
    <name type="scientific">Paraburkholderia caledonica</name>
    <dbReference type="NCBI Taxonomy" id="134536"/>
    <lineage>
        <taxon>Bacteria</taxon>
        <taxon>Pseudomonadati</taxon>
        <taxon>Pseudomonadota</taxon>
        <taxon>Betaproteobacteria</taxon>
        <taxon>Burkholderiales</taxon>
        <taxon>Burkholderiaceae</taxon>
        <taxon>Paraburkholderia</taxon>
    </lineage>
</organism>
<evidence type="ECO:0000313" key="3">
    <source>
        <dbReference type="Proteomes" id="UP001185254"/>
    </source>
</evidence>
<comment type="caution">
    <text evidence="2">The sequence shown here is derived from an EMBL/GenBank/DDBJ whole genome shotgun (WGS) entry which is preliminary data.</text>
</comment>
<accession>A0ABU1KYN5</accession>
<evidence type="ECO:0000256" key="1">
    <source>
        <dbReference type="SAM" id="MobiDB-lite"/>
    </source>
</evidence>
<dbReference type="Proteomes" id="UP001185254">
    <property type="component" value="Unassembled WGS sequence"/>
</dbReference>
<dbReference type="RefSeq" id="WP_310066512.1">
    <property type="nucleotide sequence ID" value="NZ_JAVDQN010000002.1"/>
</dbReference>
<feature type="compositionally biased region" description="Basic and acidic residues" evidence="1">
    <location>
        <begin position="145"/>
        <end position="155"/>
    </location>
</feature>
<name>A0ABU1KYN5_9BURK</name>
<feature type="region of interest" description="Disordered" evidence="1">
    <location>
        <begin position="142"/>
        <end position="176"/>
    </location>
</feature>
<gene>
    <name evidence="2" type="ORF">J2776_002783</name>
</gene>
<sequence>MNNESDNFNAVERALYYAVRFMARMDECAGAGNATDVPEVIAWAIEQVRPELLTPLRDSGSYEQFLELLGHLRPLRAAAERFRGYSFGDLAVPGEDEGHLTLGYLCHQLGRRQWRRYNAPGKRSIERVIRAATLRDAAQKYRPFPHRDLGDEDSRSGPPRVPPSADAHSLALPDPLDAELPMGTDSAFQHAKTQLLACDDGAPRFWENVYTCAAGDWLTHDMPESAARILGDGLLETYSATLRGFESQMYGVERYWTLLSYPVRLLLLRSGDEALVVRIIRSLIEGSDRPPEKNLDAWAVRVWEMTKRRAVRPSNSLAEPIVSYETNALIQTLRADDMKETRCFVVDASSLPPLFSSIVSERFALVVCAQESWLDAGDELKLQMDLMLEVYEAARAEDNRLLLRVSKALYVEKCSLWPHLSRFRRVIPVVYVFHDQIALVGYDFGHFPDLHYLSSLPRRWVQWIKAEEFAKEQPRTTLATMVRDLTSTPSLTALGQAIIKPEWGCQRPV</sequence>